<evidence type="ECO:0000313" key="11">
    <source>
        <dbReference type="Proteomes" id="UP001197093"/>
    </source>
</evidence>
<evidence type="ECO:0008006" key="12">
    <source>
        <dbReference type="Google" id="ProtNLM"/>
    </source>
</evidence>
<feature type="transmembrane region" description="Helical" evidence="9">
    <location>
        <begin position="290"/>
        <end position="310"/>
    </location>
</feature>
<comment type="similarity">
    <text evidence="2">Belongs to the oligopeptide OPT transporter family.</text>
</comment>
<keyword evidence="8 9" id="KW-0472">Membrane</keyword>
<feature type="transmembrane region" description="Helical" evidence="9">
    <location>
        <begin position="113"/>
        <end position="133"/>
    </location>
</feature>
<proteinExistence type="inferred from homology"/>
<dbReference type="InterPro" id="IPR004813">
    <property type="entry name" value="OPT"/>
</dbReference>
<evidence type="ECO:0000256" key="9">
    <source>
        <dbReference type="SAM" id="Phobius"/>
    </source>
</evidence>
<evidence type="ECO:0000256" key="6">
    <source>
        <dbReference type="ARBA" id="ARBA00022927"/>
    </source>
</evidence>
<keyword evidence="4 9" id="KW-0812">Transmembrane</keyword>
<name>A0AAD4HXN2_9PEZI</name>
<dbReference type="NCBIfam" id="TIGR00728">
    <property type="entry name" value="OPT_sfam"/>
    <property type="match status" value="1"/>
</dbReference>
<feature type="transmembrane region" description="Helical" evidence="9">
    <location>
        <begin position="58"/>
        <end position="80"/>
    </location>
</feature>
<evidence type="ECO:0000256" key="2">
    <source>
        <dbReference type="ARBA" id="ARBA00008807"/>
    </source>
</evidence>
<feature type="transmembrane region" description="Helical" evidence="9">
    <location>
        <begin position="222"/>
        <end position="241"/>
    </location>
</feature>
<evidence type="ECO:0000256" key="1">
    <source>
        <dbReference type="ARBA" id="ARBA00004141"/>
    </source>
</evidence>
<evidence type="ECO:0000256" key="7">
    <source>
        <dbReference type="ARBA" id="ARBA00022989"/>
    </source>
</evidence>
<accession>A0AAD4HXN2</accession>
<keyword evidence="11" id="KW-1185">Reference proteome</keyword>
<dbReference type="EMBL" id="JAHCVI010000003">
    <property type="protein sequence ID" value="KAG7287161.1"/>
    <property type="molecule type" value="Genomic_DNA"/>
</dbReference>
<dbReference type="Proteomes" id="UP001197093">
    <property type="component" value="Unassembled WGS sequence"/>
</dbReference>
<keyword evidence="7 9" id="KW-1133">Transmembrane helix</keyword>
<evidence type="ECO:0000256" key="4">
    <source>
        <dbReference type="ARBA" id="ARBA00022692"/>
    </source>
</evidence>
<dbReference type="PANTHER" id="PTHR22601">
    <property type="entry name" value="ISP4 LIKE PROTEIN"/>
    <property type="match status" value="1"/>
</dbReference>
<evidence type="ECO:0000256" key="8">
    <source>
        <dbReference type="ARBA" id="ARBA00023136"/>
    </source>
</evidence>
<feature type="transmembrane region" description="Helical" evidence="9">
    <location>
        <begin position="140"/>
        <end position="161"/>
    </location>
</feature>
<comment type="caution">
    <text evidence="10">The sequence shown here is derived from an EMBL/GenBank/DDBJ whole genome shotgun (WGS) entry which is preliminary data.</text>
</comment>
<sequence length="424" mass="47170">MLGIYYTNAWDAKSQPFMSTRLRSENGKPYPVAEVFTGGVLNQEALAKYGIPRLTGSFAYAMFMANAAIGALIAHCFLFWGGDVVRAYKSSREGRHDDRHHAHMAKHYKEAPWWWYIALLVLSFVLGLIVVTTQHITLPAWAYVVSLLLGIFIAPLSTLLYSRYGNGIATNNLSKMLAGLILPERPIGNMYFAAWSHNVISNAVNLSNDLKMGEYLKIPPRVMFLTQVYGTILGGFINYAVMISIVNGNRDLLVNSDGNSSWSGATLQSYNTNATSWALAKYLYKTGARYALVPIGLAIGFGMVAVHRVIAHFVPKIRNFSLYDVNLPQFIQYAGYIPYNASQTCVLFSQIIAGFFVQFYLRNYRPRIFKDYSYLVTGAFDGASLAALFILSFAVFGAGGPSVPFPKWWGNNVDGYYDLCPAPE</sequence>
<keyword evidence="3" id="KW-0813">Transport</keyword>
<dbReference type="GO" id="GO:0015031">
    <property type="term" value="P:protein transport"/>
    <property type="evidence" value="ECO:0007669"/>
    <property type="project" value="UniProtKB-KW"/>
</dbReference>
<keyword evidence="5" id="KW-0571">Peptide transport</keyword>
<comment type="subcellular location">
    <subcellularLocation>
        <location evidence="1">Membrane</location>
        <topology evidence="1">Multi-pass membrane protein</topology>
    </subcellularLocation>
</comment>
<feature type="transmembrane region" description="Helical" evidence="9">
    <location>
        <begin position="373"/>
        <end position="399"/>
    </location>
</feature>
<feature type="transmembrane region" description="Helical" evidence="9">
    <location>
        <begin position="341"/>
        <end position="361"/>
    </location>
</feature>
<organism evidence="10 11">
    <name type="scientific">Staphylotrichum longicolle</name>
    <dbReference type="NCBI Taxonomy" id="669026"/>
    <lineage>
        <taxon>Eukaryota</taxon>
        <taxon>Fungi</taxon>
        <taxon>Dikarya</taxon>
        <taxon>Ascomycota</taxon>
        <taxon>Pezizomycotina</taxon>
        <taxon>Sordariomycetes</taxon>
        <taxon>Sordariomycetidae</taxon>
        <taxon>Sordariales</taxon>
        <taxon>Chaetomiaceae</taxon>
        <taxon>Staphylotrichum</taxon>
    </lineage>
</organism>
<dbReference type="Pfam" id="PF03169">
    <property type="entry name" value="OPT"/>
    <property type="match status" value="1"/>
</dbReference>
<evidence type="ECO:0000313" key="10">
    <source>
        <dbReference type="EMBL" id="KAG7287161.1"/>
    </source>
</evidence>
<evidence type="ECO:0000256" key="5">
    <source>
        <dbReference type="ARBA" id="ARBA00022856"/>
    </source>
</evidence>
<protein>
    <recommendedName>
        <fullName evidence="12">Oligopeptide transporter</fullName>
    </recommendedName>
</protein>
<dbReference type="GO" id="GO:0035673">
    <property type="term" value="F:oligopeptide transmembrane transporter activity"/>
    <property type="evidence" value="ECO:0007669"/>
    <property type="project" value="InterPro"/>
</dbReference>
<gene>
    <name evidence="10" type="ORF">NEMBOFW57_006666</name>
</gene>
<evidence type="ECO:0000256" key="3">
    <source>
        <dbReference type="ARBA" id="ARBA00022448"/>
    </source>
</evidence>
<keyword evidence="6" id="KW-0653">Protein transport</keyword>
<dbReference type="InterPro" id="IPR004648">
    <property type="entry name" value="Oligpept_transpt"/>
</dbReference>
<dbReference type="AlphaFoldDB" id="A0AAD4HXN2"/>
<reference evidence="10" key="1">
    <citation type="submission" date="2023-02" db="EMBL/GenBank/DDBJ databases">
        <authorList>
            <person name="Palmer J.M."/>
        </authorList>
    </citation>
    <scope>NUCLEOTIDE SEQUENCE</scope>
    <source>
        <strain evidence="10">FW57</strain>
    </source>
</reference>
<dbReference type="GO" id="GO:0016020">
    <property type="term" value="C:membrane"/>
    <property type="evidence" value="ECO:0007669"/>
    <property type="project" value="UniProtKB-SubCell"/>
</dbReference>